<dbReference type="Gene3D" id="3.40.50.2000">
    <property type="entry name" value="Glycogen Phosphorylase B"/>
    <property type="match status" value="1"/>
</dbReference>
<dbReference type="PANTHER" id="PTHR43025:SF3">
    <property type="entry name" value="MONOGALACTOSYLDIACYLGLYCEROL SYNTHASE 1, CHLOROPLASTIC"/>
    <property type="match status" value="1"/>
</dbReference>
<dbReference type="PANTHER" id="PTHR43025">
    <property type="entry name" value="MONOGALACTOSYLDIACYLGLYCEROL SYNTHASE"/>
    <property type="match status" value="1"/>
</dbReference>
<dbReference type="InterPro" id="IPR050519">
    <property type="entry name" value="Glycosyltransf_28_UgtP"/>
</dbReference>
<name>A0A415E502_9FIRM</name>
<proteinExistence type="inferred from homology"/>
<sequence>MGHIKAAEAIREEILRDNEANNVEIIDFMDYMFPAISKYIYKGFNFLVSSCSGLYNSLNKAAGNNGTVPLKVAVTRKIDRLISQHEADAIVVAFPVCSQYISAYKRMRRCSIPLYTYVTDITAHEEWIAPGTDKYFVGDTVTKNALISKGVLEEKIIVSGIPVRQCFYTGHTQKKSSQKEILIMGGGLGLIPSSGDFLRSLNDNPDIKVTLIAGKNEKLLTSIREKYDHIEAIGYTDRVDYYMKKADIIVTKAGGITTFEAIASKTPLYVIKPFLEQEFGNAKYIEEHNIGRVLWNKDSDEIEDIVNLIHNDKLLETMKENMSTLIEEFEHSDLYKDTKKEMEKCS</sequence>
<organism evidence="7 8">
    <name type="scientific">Emergencia timonensis</name>
    <dbReference type="NCBI Taxonomy" id="1776384"/>
    <lineage>
        <taxon>Bacteria</taxon>
        <taxon>Bacillati</taxon>
        <taxon>Bacillota</taxon>
        <taxon>Clostridia</taxon>
        <taxon>Peptostreptococcales</taxon>
        <taxon>Anaerovoracaceae</taxon>
        <taxon>Emergencia</taxon>
    </lineage>
</organism>
<evidence type="ECO:0000259" key="6">
    <source>
        <dbReference type="Pfam" id="PF06925"/>
    </source>
</evidence>
<dbReference type="EMBL" id="QRMS01000002">
    <property type="protein sequence ID" value="RHJ88737.1"/>
    <property type="molecule type" value="Genomic_DNA"/>
</dbReference>
<evidence type="ECO:0000313" key="8">
    <source>
        <dbReference type="Proteomes" id="UP000284841"/>
    </source>
</evidence>
<feature type="domain" description="Glycosyl transferase family 28 C-terminal" evidence="5">
    <location>
        <begin position="204"/>
        <end position="321"/>
    </location>
</feature>
<accession>A0A415E502</accession>
<evidence type="ECO:0000256" key="1">
    <source>
        <dbReference type="ARBA" id="ARBA00004370"/>
    </source>
</evidence>
<comment type="subcellular location">
    <subcellularLocation>
        <location evidence="1">Membrane</location>
    </subcellularLocation>
</comment>
<dbReference type="InterPro" id="IPR009695">
    <property type="entry name" value="Diacylglyc_glucosyltr_N"/>
</dbReference>
<evidence type="ECO:0000313" key="7">
    <source>
        <dbReference type="EMBL" id="RHJ88737.1"/>
    </source>
</evidence>
<comment type="caution">
    <text evidence="7">The sequence shown here is derived from an EMBL/GenBank/DDBJ whole genome shotgun (WGS) entry which is preliminary data.</text>
</comment>
<dbReference type="GO" id="GO:0016758">
    <property type="term" value="F:hexosyltransferase activity"/>
    <property type="evidence" value="ECO:0007669"/>
    <property type="project" value="InterPro"/>
</dbReference>
<dbReference type="InterPro" id="IPR007235">
    <property type="entry name" value="Glyco_trans_28_C"/>
</dbReference>
<dbReference type="OrthoDB" id="9815663at2"/>
<evidence type="ECO:0000256" key="4">
    <source>
        <dbReference type="ARBA" id="ARBA00022679"/>
    </source>
</evidence>
<protein>
    <submittedName>
        <fullName evidence="7">Uncharacterized protein</fullName>
    </submittedName>
</protein>
<dbReference type="Proteomes" id="UP000284841">
    <property type="component" value="Unassembled WGS sequence"/>
</dbReference>
<evidence type="ECO:0000256" key="2">
    <source>
        <dbReference type="ARBA" id="ARBA00006962"/>
    </source>
</evidence>
<comment type="similarity">
    <text evidence="2">Belongs to the glycosyltransferase 28 family.</text>
</comment>
<keyword evidence="3" id="KW-0328">Glycosyltransferase</keyword>
<feature type="domain" description="Diacylglycerol glucosyltransferase N-terminal" evidence="6">
    <location>
        <begin position="3"/>
        <end position="163"/>
    </location>
</feature>
<dbReference type="Pfam" id="PF06925">
    <property type="entry name" value="MGDG_synth"/>
    <property type="match status" value="1"/>
</dbReference>
<dbReference type="GO" id="GO:0016020">
    <property type="term" value="C:membrane"/>
    <property type="evidence" value="ECO:0007669"/>
    <property type="project" value="UniProtKB-SubCell"/>
</dbReference>
<dbReference type="GO" id="GO:0009247">
    <property type="term" value="P:glycolipid biosynthetic process"/>
    <property type="evidence" value="ECO:0007669"/>
    <property type="project" value="InterPro"/>
</dbReference>
<evidence type="ECO:0000256" key="3">
    <source>
        <dbReference type="ARBA" id="ARBA00022676"/>
    </source>
</evidence>
<evidence type="ECO:0000259" key="5">
    <source>
        <dbReference type="Pfam" id="PF04101"/>
    </source>
</evidence>
<dbReference type="AlphaFoldDB" id="A0A415E502"/>
<gene>
    <name evidence="7" type="ORF">DW099_06900</name>
</gene>
<dbReference type="SUPFAM" id="SSF53756">
    <property type="entry name" value="UDP-Glycosyltransferase/glycogen phosphorylase"/>
    <property type="match status" value="1"/>
</dbReference>
<reference evidence="7 8" key="1">
    <citation type="submission" date="2018-08" db="EMBL/GenBank/DDBJ databases">
        <title>A genome reference for cultivated species of the human gut microbiota.</title>
        <authorList>
            <person name="Zou Y."/>
            <person name="Xue W."/>
            <person name="Luo G."/>
        </authorList>
    </citation>
    <scope>NUCLEOTIDE SEQUENCE [LARGE SCALE GENOMIC DNA]</scope>
    <source>
        <strain evidence="7 8">AM07-24</strain>
    </source>
</reference>
<dbReference type="Pfam" id="PF04101">
    <property type="entry name" value="Glyco_tran_28_C"/>
    <property type="match status" value="1"/>
</dbReference>
<keyword evidence="8" id="KW-1185">Reference proteome</keyword>
<keyword evidence="4" id="KW-0808">Transferase</keyword>
<dbReference type="STRING" id="1776384.GCA_900086585_03711"/>